<sequence>MKSRVKAKNVEVQNGSSADQVLSTRAVIECEAKHKRNFGVLNEGIWLKSDLCHDVVVRFTRRTISEGVALVSCKNMQVHPEPDIFSYLDPQPDYEPATEASWYRDRSELEQRTVEDQLRSSLVVKRPAQWKDQLIEKKK</sequence>
<dbReference type="AlphaFoldDB" id="A0A2Z7AT38"/>
<keyword evidence="1" id="KW-0540">Nuclease</keyword>
<gene>
    <name evidence="1" type="ORF">F511_36928</name>
</gene>
<evidence type="ECO:0000313" key="2">
    <source>
        <dbReference type="Proteomes" id="UP000250235"/>
    </source>
</evidence>
<organism evidence="1 2">
    <name type="scientific">Dorcoceras hygrometricum</name>
    <dbReference type="NCBI Taxonomy" id="472368"/>
    <lineage>
        <taxon>Eukaryota</taxon>
        <taxon>Viridiplantae</taxon>
        <taxon>Streptophyta</taxon>
        <taxon>Embryophyta</taxon>
        <taxon>Tracheophyta</taxon>
        <taxon>Spermatophyta</taxon>
        <taxon>Magnoliopsida</taxon>
        <taxon>eudicotyledons</taxon>
        <taxon>Gunneridae</taxon>
        <taxon>Pentapetalae</taxon>
        <taxon>asterids</taxon>
        <taxon>lamiids</taxon>
        <taxon>Lamiales</taxon>
        <taxon>Gesneriaceae</taxon>
        <taxon>Didymocarpoideae</taxon>
        <taxon>Trichosporeae</taxon>
        <taxon>Loxocarpinae</taxon>
        <taxon>Dorcoceras</taxon>
    </lineage>
</organism>
<dbReference type="Proteomes" id="UP000250235">
    <property type="component" value="Unassembled WGS sequence"/>
</dbReference>
<dbReference type="EMBL" id="KV012559">
    <property type="protein sequence ID" value="KZV24643.1"/>
    <property type="molecule type" value="Genomic_DNA"/>
</dbReference>
<accession>A0A2Z7AT38</accession>
<keyword evidence="1" id="KW-0378">Hydrolase</keyword>
<keyword evidence="1" id="KW-0269">Exonuclease</keyword>
<reference evidence="1 2" key="1">
    <citation type="journal article" date="2015" name="Proc. Natl. Acad. Sci. U.S.A.">
        <title>The resurrection genome of Boea hygrometrica: A blueprint for survival of dehydration.</title>
        <authorList>
            <person name="Xiao L."/>
            <person name="Yang G."/>
            <person name="Zhang L."/>
            <person name="Yang X."/>
            <person name="Zhao S."/>
            <person name="Ji Z."/>
            <person name="Zhou Q."/>
            <person name="Hu M."/>
            <person name="Wang Y."/>
            <person name="Chen M."/>
            <person name="Xu Y."/>
            <person name="Jin H."/>
            <person name="Xiao X."/>
            <person name="Hu G."/>
            <person name="Bao F."/>
            <person name="Hu Y."/>
            <person name="Wan P."/>
            <person name="Li L."/>
            <person name="Deng X."/>
            <person name="Kuang T."/>
            <person name="Xiang C."/>
            <person name="Zhu J.K."/>
            <person name="Oliver M.J."/>
            <person name="He Y."/>
        </authorList>
    </citation>
    <scope>NUCLEOTIDE SEQUENCE [LARGE SCALE GENOMIC DNA]</scope>
    <source>
        <strain evidence="2">cv. XS01</strain>
    </source>
</reference>
<keyword evidence="2" id="KW-1185">Reference proteome</keyword>
<proteinExistence type="predicted"/>
<name>A0A2Z7AT38_9LAMI</name>
<evidence type="ECO:0000313" key="1">
    <source>
        <dbReference type="EMBL" id="KZV24643.1"/>
    </source>
</evidence>
<dbReference type="GO" id="GO:0004527">
    <property type="term" value="F:exonuclease activity"/>
    <property type="evidence" value="ECO:0007669"/>
    <property type="project" value="UniProtKB-KW"/>
</dbReference>
<protein>
    <submittedName>
        <fullName evidence="1">Exonuclease V, chloroplastic-like</fullName>
    </submittedName>
</protein>